<evidence type="ECO:0000313" key="12">
    <source>
        <dbReference type="Proteomes" id="UP000036834"/>
    </source>
</evidence>
<dbReference type="InterPro" id="IPR002491">
    <property type="entry name" value="ABC_transptr_periplasmic_BD"/>
</dbReference>
<dbReference type="GO" id="GO:0003700">
    <property type="term" value="F:DNA-binding transcription factor activity"/>
    <property type="evidence" value="ECO:0007669"/>
    <property type="project" value="InterPro"/>
</dbReference>
<keyword evidence="7" id="KW-0804">Transcription</keyword>
<dbReference type="PROSITE" id="PS00041">
    <property type="entry name" value="HTH_ARAC_FAMILY_1"/>
    <property type="match status" value="1"/>
</dbReference>
<evidence type="ECO:0000313" key="10">
    <source>
        <dbReference type="EMBL" id="GED67993.1"/>
    </source>
</evidence>
<gene>
    <name evidence="11" type="ORF">ADS79_01505</name>
    <name evidence="10" type="ORF">BRE01_16950</name>
</gene>
<dbReference type="Proteomes" id="UP000036834">
    <property type="component" value="Unassembled WGS sequence"/>
</dbReference>
<dbReference type="Pfam" id="PF01497">
    <property type="entry name" value="Peripla_BP_2"/>
    <property type="match status" value="1"/>
</dbReference>
<organism evidence="11 12">
    <name type="scientific">Brevibacillus reuszeri</name>
    <dbReference type="NCBI Taxonomy" id="54915"/>
    <lineage>
        <taxon>Bacteria</taxon>
        <taxon>Bacillati</taxon>
        <taxon>Bacillota</taxon>
        <taxon>Bacilli</taxon>
        <taxon>Bacillales</taxon>
        <taxon>Paenibacillaceae</taxon>
        <taxon>Brevibacillus</taxon>
    </lineage>
</organism>
<evidence type="ECO:0000259" key="8">
    <source>
        <dbReference type="PROSITE" id="PS01124"/>
    </source>
</evidence>
<evidence type="ECO:0000313" key="13">
    <source>
        <dbReference type="Proteomes" id="UP000319578"/>
    </source>
</evidence>
<dbReference type="Pfam" id="PF12833">
    <property type="entry name" value="HTH_18"/>
    <property type="match status" value="1"/>
</dbReference>
<dbReference type="GO" id="GO:1901678">
    <property type="term" value="P:iron coordination entity transport"/>
    <property type="evidence" value="ECO:0007669"/>
    <property type="project" value="UniProtKB-ARBA"/>
</dbReference>
<feature type="domain" description="HTH araC/xylS-type" evidence="8">
    <location>
        <begin position="21"/>
        <end position="119"/>
    </location>
</feature>
<dbReference type="RefSeq" id="WP_049736643.1">
    <property type="nucleotide sequence ID" value="NZ_BJON01000006.1"/>
</dbReference>
<evidence type="ECO:0000256" key="7">
    <source>
        <dbReference type="ARBA" id="ARBA00023163"/>
    </source>
</evidence>
<evidence type="ECO:0000313" key="11">
    <source>
        <dbReference type="EMBL" id="KNB74400.1"/>
    </source>
</evidence>
<keyword evidence="13" id="KW-1185">Reference proteome</keyword>
<dbReference type="PATRIC" id="fig|54915.3.peg.5453"/>
<evidence type="ECO:0000256" key="1">
    <source>
        <dbReference type="ARBA" id="ARBA00004196"/>
    </source>
</evidence>
<keyword evidence="6" id="KW-0238">DNA-binding</keyword>
<dbReference type="InterPro" id="IPR018060">
    <property type="entry name" value="HTH_AraC"/>
</dbReference>
<dbReference type="SUPFAM" id="SSF53807">
    <property type="entry name" value="Helical backbone' metal receptor"/>
    <property type="match status" value="1"/>
</dbReference>
<dbReference type="InterPro" id="IPR020449">
    <property type="entry name" value="Tscrpt_reg_AraC-type_HTH"/>
</dbReference>
<proteinExistence type="inferred from homology"/>
<dbReference type="Proteomes" id="UP000319578">
    <property type="component" value="Unassembled WGS sequence"/>
</dbReference>
<evidence type="ECO:0000256" key="5">
    <source>
        <dbReference type="ARBA" id="ARBA00023015"/>
    </source>
</evidence>
<name>A0A0K9Z1R4_9BACL</name>
<dbReference type="PANTHER" id="PTHR30532:SF1">
    <property type="entry name" value="IRON(3+)-HYDROXAMATE-BINDING PROTEIN FHUD"/>
    <property type="match status" value="1"/>
</dbReference>
<comment type="similarity">
    <text evidence="2">Belongs to the bacterial solute-binding protein 8 family.</text>
</comment>
<evidence type="ECO:0000256" key="2">
    <source>
        <dbReference type="ARBA" id="ARBA00008814"/>
    </source>
</evidence>
<dbReference type="GO" id="GO:0043565">
    <property type="term" value="F:sequence-specific DNA binding"/>
    <property type="evidence" value="ECO:0007669"/>
    <property type="project" value="InterPro"/>
</dbReference>
<protein>
    <submittedName>
        <fullName evidence="11">Fe3+-hydroxamate ABC transporter substrate-binding protein</fullName>
    </submittedName>
</protein>
<comment type="caution">
    <text evidence="11">The sequence shown here is derived from an EMBL/GenBank/DDBJ whole genome shotgun (WGS) entry which is preliminary data.</text>
</comment>
<dbReference type="EMBL" id="BJON01000006">
    <property type="protein sequence ID" value="GED67993.1"/>
    <property type="molecule type" value="Genomic_DNA"/>
</dbReference>
<evidence type="ECO:0000259" key="9">
    <source>
        <dbReference type="PROSITE" id="PS50983"/>
    </source>
</evidence>
<dbReference type="PROSITE" id="PS01124">
    <property type="entry name" value="HTH_ARAC_FAMILY_2"/>
    <property type="match status" value="1"/>
</dbReference>
<evidence type="ECO:0000256" key="6">
    <source>
        <dbReference type="ARBA" id="ARBA00023125"/>
    </source>
</evidence>
<dbReference type="OrthoDB" id="2461801at2"/>
<dbReference type="Gene3D" id="3.40.50.1980">
    <property type="entry name" value="Nitrogenase molybdenum iron protein domain"/>
    <property type="match status" value="2"/>
</dbReference>
<dbReference type="GO" id="GO:0030288">
    <property type="term" value="C:outer membrane-bounded periplasmic space"/>
    <property type="evidence" value="ECO:0007669"/>
    <property type="project" value="TreeGrafter"/>
</dbReference>
<dbReference type="EMBL" id="LGIQ01000002">
    <property type="protein sequence ID" value="KNB74400.1"/>
    <property type="molecule type" value="Genomic_DNA"/>
</dbReference>
<keyword evidence="4" id="KW-0732">Signal</keyword>
<dbReference type="PRINTS" id="PR00032">
    <property type="entry name" value="HTHARAC"/>
</dbReference>
<dbReference type="InterPro" id="IPR009057">
    <property type="entry name" value="Homeodomain-like_sf"/>
</dbReference>
<sequence>MTSKEQSQNEASSTATPMSLDEVRAYMGERFAESMSIHDLAQLTGHSPNYFGEAFKKAYGHSVNDYLTELRIRHAKKLLRDSDLYMHEVARKVGYSDEFYFSRKFKKVVGISPSAYSRDAHKRVAVTSSAAIGNLLALGVIPVAAPLDPKWSPYYHYYYQDLIKVRIGSSGPDMSMEEESFRKLLAARPDVLIVEHDHDDDVRKRLMISGIECVRMGATKWQEQLRQIAEVLDKQELCEQWIHTYESRAAHARESISHSAWDDLFVTLRISGAQIYLYSNRGIRDVLFQDLLLQTIPELKEQCNVPITLEQLLHMNPDRMLLLIWPDADTRKFWLSLQHHTKWKGLNAVKNGHMYVIPSNPWFEYSAIAVNRILEETSLMLTGKNPAPSPIPVHGVTWEIPL</sequence>
<dbReference type="SUPFAM" id="SSF46689">
    <property type="entry name" value="Homeodomain-like"/>
    <property type="match status" value="2"/>
</dbReference>
<reference evidence="12" key="1">
    <citation type="submission" date="2015-07" db="EMBL/GenBank/DDBJ databases">
        <title>Genome sequencing project for genomic taxonomy and phylogenomics of Bacillus-like bacteria.</title>
        <authorList>
            <person name="Liu B."/>
            <person name="Wang J."/>
            <person name="Zhu Y."/>
            <person name="Liu G."/>
            <person name="Chen Q."/>
            <person name="Chen Z."/>
            <person name="Lan J."/>
            <person name="Che J."/>
            <person name="Ge C."/>
            <person name="Shi H."/>
            <person name="Pan Z."/>
            <person name="Liu X."/>
        </authorList>
    </citation>
    <scope>NUCLEOTIDE SEQUENCE [LARGE SCALE GENOMIC DNA]</scope>
    <source>
        <strain evidence="12">DSM 9887</strain>
    </source>
</reference>
<dbReference type="SMART" id="SM00342">
    <property type="entry name" value="HTH_ARAC"/>
    <property type="match status" value="1"/>
</dbReference>
<evidence type="ECO:0000256" key="3">
    <source>
        <dbReference type="ARBA" id="ARBA00022448"/>
    </source>
</evidence>
<reference evidence="11" key="2">
    <citation type="submission" date="2015-07" db="EMBL/GenBank/DDBJ databases">
        <title>MeaNS - Measles Nucleotide Surveillance Program.</title>
        <authorList>
            <person name="Tran T."/>
            <person name="Druce J."/>
        </authorList>
    </citation>
    <scope>NUCLEOTIDE SEQUENCE</scope>
    <source>
        <strain evidence="11">DSM 9887</strain>
    </source>
</reference>
<reference evidence="10 13" key="3">
    <citation type="submission" date="2019-06" db="EMBL/GenBank/DDBJ databases">
        <title>Whole genome shotgun sequence of Brevibacillus reuszeri NBRC 15719.</title>
        <authorList>
            <person name="Hosoyama A."/>
            <person name="Uohara A."/>
            <person name="Ohji S."/>
            <person name="Ichikawa N."/>
        </authorList>
    </citation>
    <scope>NUCLEOTIDE SEQUENCE [LARGE SCALE GENOMIC DNA]</scope>
    <source>
        <strain evidence="10 13">NBRC 15719</strain>
    </source>
</reference>
<dbReference type="STRING" id="54915.ADS79_01505"/>
<dbReference type="Gene3D" id="1.10.10.60">
    <property type="entry name" value="Homeodomain-like"/>
    <property type="match status" value="2"/>
</dbReference>
<dbReference type="PANTHER" id="PTHR30532">
    <property type="entry name" value="IRON III DICITRATE-BINDING PERIPLASMIC PROTEIN"/>
    <property type="match status" value="1"/>
</dbReference>
<keyword evidence="5" id="KW-0805">Transcription regulation</keyword>
<comment type="subcellular location">
    <subcellularLocation>
        <location evidence="1">Cell envelope</location>
    </subcellularLocation>
</comment>
<feature type="domain" description="Fe/B12 periplasmic-binding" evidence="9">
    <location>
        <begin position="123"/>
        <end position="385"/>
    </location>
</feature>
<dbReference type="PROSITE" id="PS50983">
    <property type="entry name" value="FE_B12_PBP"/>
    <property type="match status" value="1"/>
</dbReference>
<dbReference type="InterPro" id="IPR018062">
    <property type="entry name" value="HTH_AraC-typ_CS"/>
</dbReference>
<accession>A0A0K9Z1R4</accession>
<dbReference type="InterPro" id="IPR051313">
    <property type="entry name" value="Bact_iron-sidero_bind"/>
</dbReference>
<dbReference type="AlphaFoldDB" id="A0A0K9Z1R4"/>
<keyword evidence="3" id="KW-0813">Transport</keyword>
<evidence type="ECO:0000256" key="4">
    <source>
        <dbReference type="ARBA" id="ARBA00022729"/>
    </source>
</evidence>